<evidence type="ECO:0000256" key="4">
    <source>
        <dbReference type="RuleBase" id="RU003719"/>
    </source>
</evidence>
<keyword evidence="2 4" id="KW-0560">Oxidoreductase</keyword>
<protein>
    <recommendedName>
        <fullName evidence="9">D-isomer specific 2-hydroxyacid dehydrogenase NAD-binding domain-containing protein</fullName>
    </recommendedName>
</protein>
<dbReference type="EMBL" id="KB822704">
    <property type="protein sequence ID" value="ETI24810.1"/>
    <property type="molecule type" value="Genomic_DNA"/>
</dbReference>
<dbReference type="InterPro" id="IPR050223">
    <property type="entry name" value="D-isomer_2-hydroxyacid_DH"/>
</dbReference>
<name>V9DD76_9EURO</name>
<dbReference type="InterPro" id="IPR029753">
    <property type="entry name" value="D-isomer_DH_CS"/>
</dbReference>
<proteinExistence type="inferred from homology"/>
<dbReference type="Proteomes" id="UP000030678">
    <property type="component" value="Unassembled WGS sequence"/>
</dbReference>
<dbReference type="InterPro" id="IPR006140">
    <property type="entry name" value="D-isomer_DH_NAD-bd"/>
</dbReference>
<dbReference type="PROSITE" id="PS00671">
    <property type="entry name" value="D_2_HYDROXYACID_DH_3"/>
    <property type="match status" value="1"/>
</dbReference>
<dbReference type="SUPFAM" id="SSF52283">
    <property type="entry name" value="Formate/glycerate dehydrogenase catalytic domain-like"/>
    <property type="match status" value="1"/>
</dbReference>
<comment type="similarity">
    <text evidence="1 4">Belongs to the D-isomer specific 2-hydroxyacid dehydrogenase family.</text>
</comment>
<dbReference type="Pfam" id="PF02826">
    <property type="entry name" value="2-Hacid_dh_C"/>
    <property type="match status" value="1"/>
</dbReference>
<dbReference type="OrthoDB" id="9991913at2759"/>
<evidence type="ECO:0000256" key="1">
    <source>
        <dbReference type="ARBA" id="ARBA00005854"/>
    </source>
</evidence>
<accession>V9DD76</accession>
<evidence type="ECO:0000256" key="3">
    <source>
        <dbReference type="ARBA" id="ARBA00023027"/>
    </source>
</evidence>
<evidence type="ECO:0008006" key="9">
    <source>
        <dbReference type="Google" id="ProtNLM"/>
    </source>
</evidence>
<dbReference type="VEuPathDB" id="FungiDB:G647_04180"/>
<dbReference type="InterPro" id="IPR036291">
    <property type="entry name" value="NAD(P)-bd_dom_sf"/>
</dbReference>
<dbReference type="PANTHER" id="PTHR10996:SF257">
    <property type="entry name" value="GLYOXYLATE REDUCTASE 1"/>
    <property type="match status" value="1"/>
</dbReference>
<dbReference type="GO" id="GO:0030267">
    <property type="term" value="F:glyoxylate reductase (NADPH) activity"/>
    <property type="evidence" value="ECO:0007669"/>
    <property type="project" value="TreeGrafter"/>
</dbReference>
<evidence type="ECO:0000259" key="5">
    <source>
        <dbReference type="Pfam" id="PF00389"/>
    </source>
</evidence>
<organism evidence="7 8">
    <name type="scientific">Cladophialophora carrionii CBS 160.54</name>
    <dbReference type="NCBI Taxonomy" id="1279043"/>
    <lineage>
        <taxon>Eukaryota</taxon>
        <taxon>Fungi</taxon>
        <taxon>Dikarya</taxon>
        <taxon>Ascomycota</taxon>
        <taxon>Pezizomycotina</taxon>
        <taxon>Eurotiomycetes</taxon>
        <taxon>Chaetothyriomycetidae</taxon>
        <taxon>Chaetothyriales</taxon>
        <taxon>Herpotrichiellaceae</taxon>
        <taxon>Cladophialophora</taxon>
    </lineage>
</organism>
<reference evidence="7 8" key="1">
    <citation type="submission" date="2013-03" db="EMBL/GenBank/DDBJ databases">
        <title>The Genome Sequence of Cladophialophora carrionii CBS 160.54.</title>
        <authorList>
            <consortium name="The Broad Institute Genomics Platform"/>
            <person name="Cuomo C."/>
            <person name="de Hoog S."/>
            <person name="Gorbushina A."/>
            <person name="Walker B."/>
            <person name="Young S.K."/>
            <person name="Zeng Q."/>
            <person name="Gargeya S."/>
            <person name="Fitzgerald M."/>
            <person name="Haas B."/>
            <person name="Abouelleil A."/>
            <person name="Allen A.W."/>
            <person name="Alvarado L."/>
            <person name="Arachchi H.M."/>
            <person name="Berlin A.M."/>
            <person name="Chapman S.B."/>
            <person name="Gainer-Dewar J."/>
            <person name="Goldberg J."/>
            <person name="Griggs A."/>
            <person name="Gujja S."/>
            <person name="Hansen M."/>
            <person name="Howarth C."/>
            <person name="Imamovic A."/>
            <person name="Ireland A."/>
            <person name="Larimer J."/>
            <person name="McCowan C."/>
            <person name="Murphy C."/>
            <person name="Pearson M."/>
            <person name="Poon T.W."/>
            <person name="Priest M."/>
            <person name="Roberts A."/>
            <person name="Saif S."/>
            <person name="Shea T."/>
            <person name="Sisk P."/>
            <person name="Sykes S."/>
            <person name="Wortman J."/>
            <person name="Nusbaum C."/>
            <person name="Birren B."/>
        </authorList>
    </citation>
    <scope>NUCLEOTIDE SEQUENCE [LARGE SCALE GENOMIC DNA]</scope>
    <source>
        <strain evidence="7 8">CBS 160.54</strain>
    </source>
</reference>
<dbReference type="GO" id="GO:0016618">
    <property type="term" value="F:hydroxypyruvate reductase [NAD(P)H] activity"/>
    <property type="evidence" value="ECO:0007669"/>
    <property type="project" value="TreeGrafter"/>
</dbReference>
<sequence length="351" mass="38600">MASIEASSKPFIVSLGDPKYVGEEFLQDFTRDFDFEVLPATNRRETQELLPRLVARGRRVDGFIIRMGTIPYEPFDEDLLGALLPGCKIIASASAGYNEFDVDWMTRNNTRATSPALILRWFCNTRDAVAEATADMAMFLVLAVLRDTTRAEKSLRSGSWKHGLVPSRDPTGLTLGIVGMGAIGKYTARKAAAFNMHIKYHNRHQLSRDVEKEYNATYSPTLHALLSASDVVSISCPLTADTTNLISRAEFAAMKPGAYLVNTARGAIVDEDALIEALESGRVARAGLDVFPNEPHVNPYFLASDKVVVQPHMGGLTDVAFGKSERECFENVRCLFRTGRPVAPVNEVPAK</sequence>
<dbReference type="HOGENOM" id="CLU_019796_1_2_1"/>
<dbReference type="FunFam" id="3.40.50.720:FF:000203">
    <property type="entry name" value="D-3-phosphoglycerate dehydrogenase (SerA)"/>
    <property type="match status" value="1"/>
</dbReference>
<keyword evidence="3" id="KW-0520">NAD</keyword>
<evidence type="ECO:0000313" key="8">
    <source>
        <dbReference type="Proteomes" id="UP000030678"/>
    </source>
</evidence>
<dbReference type="CDD" id="cd12168">
    <property type="entry name" value="Mand_dh_like"/>
    <property type="match status" value="1"/>
</dbReference>
<dbReference type="InterPro" id="IPR029752">
    <property type="entry name" value="D-isomer_DH_CS1"/>
</dbReference>
<evidence type="ECO:0000313" key="7">
    <source>
        <dbReference type="EMBL" id="ETI24810.1"/>
    </source>
</evidence>
<feature type="domain" description="D-isomer specific 2-hydroxyacid dehydrogenase catalytic" evidence="5">
    <location>
        <begin position="26"/>
        <end position="346"/>
    </location>
</feature>
<dbReference type="GO" id="GO:0005829">
    <property type="term" value="C:cytosol"/>
    <property type="evidence" value="ECO:0007669"/>
    <property type="project" value="TreeGrafter"/>
</dbReference>
<evidence type="ECO:0000259" key="6">
    <source>
        <dbReference type="Pfam" id="PF02826"/>
    </source>
</evidence>
<dbReference type="SUPFAM" id="SSF51735">
    <property type="entry name" value="NAD(P)-binding Rossmann-fold domains"/>
    <property type="match status" value="1"/>
</dbReference>
<evidence type="ECO:0000256" key="2">
    <source>
        <dbReference type="ARBA" id="ARBA00023002"/>
    </source>
</evidence>
<dbReference type="RefSeq" id="XP_008726746.1">
    <property type="nucleotide sequence ID" value="XM_008728524.1"/>
</dbReference>
<dbReference type="InterPro" id="IPR006139">
    <property type="entry name" value="D-isomer_2_OHA_DH_cat_dom"/>
</dbReference>
<dbReference type="PROSITE" id="PS00065">
    <property type="entry name" value="D_2_HYDROXYACID_DH_1"/>
    <property type="match status" value="1"/>
</dbReference>
<dbReference type="Gene3D" id="3.40.50.720">
    <property type="entry name" value="NAD(P)-binding Rossmann-like Domain"/>
    <property type="match status" value="2"/>
</dbReference>
<dbReference type="GO" id="GO:0051287">
    <property type="term" value="F:NAD binding"/>
    <property type="evidence" value="ECO:0007669"/>
    <property type="project" value="InterPro"/>
</dbReference>
<gene>
    <name evidence="7" type="ORF">G647_04180</name>
</gene>
<dbReference type="AlphaFoldDB" id="V9DD76"/>
<dbReference type="GeneID" id="19982673"/>
<dbReference type="Pfam" id="PF00389">
    <property type="entry name" value="2-Hacid_dh"/>
    <property type="match status" value="1"/>
</dbReference>
<dbReference type="PANTHER" id="PTHR10996">
    <property type="entry name" value="2-HYDROXYACID DEHYDROGENASE-RELATED"/>
    <property type="match status" value="1"/>
</dbReference>
<feature type="domain" description="D-isomer specific 2-hydroxyacid dehydrogenase NAD-binding" evidence="6">
    <location>
        <begin position="139"/>
        <end position="314"/>
    </location>
</feature>